<protein>
    <recommendedName>
        <fullName evidence="2">F-box/LRR-repeat protein 15-like leucin rich repeat domain-containing protein</fullName>
    </recommendedName>
</protein>
<dbReference type="InterPro" id="IPR001611">
    <property type="entry name" value="Leu-rich_rpt"/>
</dbReference>
<dbReference type="InterPro" id="IPR057207">
    <property type="entry name" value="FBXL15_LRR"/>
</dbReference>
<dbReference type="Pfam" id="PF25372">
    <property type="entry name" value="DUF7885"/>
    <property type="match status" value="1"/>
</dbReference>
<dbReference type="Gene3D" id="3.80.10.10">
    <property type="entry name" value="Ribonuclease Inhibitor"/>
    <property type="match status" value="2"/>
</dbReference>
<evidence type="ECO:0000256" key="1">
    <source>
        <dbReference type="ARBA" id="ARBA00022786"/>
    </source>
</evidence>
<dbReference type="InterPro" id="IPR050648">
    <property type="entry name" value="F-box_LRR-repeat"/>
</dbReference>
<dbReference type="SMART" id="SM00367">
    <property type="entry name" value="LRR_CC"/>
    <property type="match status" value="3"/>
</dbReference>
<dbReference type="Proteomes" id="UP000827721">
    <property type="component" value="Unassembled WGS sequence"/>
</dbReference>
<gene>
    <name evidence="3" type="ORF">JRO89_XS07G0193800</name>
</gene>
<keyword evidence="4" id="KW-1185">Reference proteome</keyword>
<proteinExistence type="predicted"/>
<evidence type="ECO:0000259" key="2">
    <source>
        <dbReference type="Pfam" id="PF25372"/>
    </source>
</evidence>
<organism evidence="3 4">
    <name type="scientific">Xanthoceras sorbifolium</name>
    <dbReference type="NCBI Taxonomy" id="99658"/>
    <lineage>
        <taxon>Eukaryota</taxon>
        <taxon>Viridiplantae</taxon>
        <taxon>Streptophyta</taxon>
        <taxon>Embryophyta</taxon>
        <taxon>Tracheophyta</taxon>
        <taxon>Spermatophyta</taxon>
        <taxon>Magnoliopsida</taxon>
        <taxon>eudicotyledons</taxon>
        <taxon>Gunneridae</taxon>
        <taxon>Pentapetalae</taxon>
        <taxon>rosids</taxon>
        <taxon>malvids</taxon>
        <taxon>Sapindales</taxon>
        <taxon>Sapindaceae</taxon>
        <taxon>Xanthoceroideae</taxon>
        <taxon>Xanthoceras</taxon>
    </lineage>
</organism>
<comment type="caution">
    <text evidence="3">The sequence shown here is derived from an EMBL/GenBank/DDBJ whole genome shotgun (WGS) entry which is preliminary data.</text>
</comment>
<dbReference type="InterPro" id="IPR006553">
    <property type="entry name" value="Leu-rich_rpt_Cys-con_subtyp"/>
</dbReference>
<accession>A0ABQ8HUH8</accession>
<evidence type="ECO:0000313" key="4">
    <source>
        <dbReference type="Proteomes" id="UP000827721"/>
    </source>
</evidence>
<keyword evidence="1" id="KW-0833">Ubl conjugation pathway</keyword>
<dbReference type="Pfam" id="PF13516">
    <property type="entry name" value="LRR_6"/>
    <property type="match status" value="1"/>
</dbReference>
<name>A0ABQ8HUH8_9ROSI</name>
<reference evidence="3 4" key="1">
    <citation type="submission" date="2021-02" db="EMBL/GenBank/DDBJ databases">
        <title>Plant Genome Project.</title>
        <authorList>
            <person name="Zhang R.-G."/>
        </authorList>
    </citation>
    <scope>NUCLEOTIDE SEQUENCE [LARGE SCALE GENOMIC DNA]</scope>
    <source>
        <tissue evidence="3">Leaves</tissue>
    </source>
</reference>
<sequence length="263" mass="29562">MFFTPIRECLVLSEIRTESTNLGVEESTTELVIDPRIKSLHLTWNGNLSDKFMKKVAFVCPNLQLLNVSDCRIITEEGICKILKSCGEIQCLRIEQCRHINSLRIKHFEVKKLVVLQVGASGIDNDTLITIANTCPRLLYLNLSCCIYVTTRGVKEVVEKFTALREILLYFCQNVNANILLGIVFSMPSLRNIGWPYDEDISFPVYGIFDSIMVTNFGVVPLLRKLTNVTKIDLSGNKSITDKSIASILRNSQSLRFGGAMSC</sequence>
<feature type="domain" description="F-box/LRR-repeat protein 15-like leucin rich repeat" evidence="2">
    <location>
        <begin position="44"/>
        <end position="175"/>
    </location>
</feature>
<dbReference type="PANTHER" id="PTHR13382">
    <property type="entry name" value="MITOCHONDRIAL ATP SYNTHASE COUPLING FACTOR B"/>
    <property type="match status" value="1"/>
</dbReference>
<dbReference type="EMBL" id="JAFEMO010000007">
    <property type="protein sequence ID" value="KAH7567939.1"/>
    <property type="molecule type" value="Genomic_DNA"/>
</dbReference>
<dbReference type="InterPro" id="IPR032675">
    <property type="entry name" value="LRR_dom_sf"/>
</dbReference>
<dbReference type="SUPFAM" id="SSF52047">
    <property type="entry name" value="RNI-like"/>
    <property type="match status" value="1"/>
</dbReference>
<evidence type="ECO:0000313" key="3">
    <source>
        <dbReference type="EMBL" id="KAH7567939.1"/>
    </source>
</evidence>